<evidence type="ECO:0000313" key="2">
    <source>
        <dbReference type="EMBL" id="AWK88096.1"/>
    </source>
</evidence>
<accession>A0A2S2CUD5</accession>
<dbReference type="Pfam" id="PF10006">
    <property type="entry name" value="DUF2249"/>
    <property type="match status" value="1"/>
</dbReference>
<sequence>MHTTLPAGRPQRPEPVIDVQSIPPYQRHPMIFQAVQELAPGTGFSLVNNHDPRPLHLQLQSLLGPTFTWEYLERGPEVWRVRIGKPEAGEAAASHRVRIERNGRVVAADRFDELGPAGAGAQVCEVVDCPPGTAIEEVLDLMQGVLPPPGVVSLPYERLVARRSGSCCGGMCG</sequence>
<name>A0A2S2CUD5_9PROT</name>
<dbReference type="EMBL" id="CP029354">
    <property type="protein sequence ID" value="AWK88096.1"/>
    <property type="molecule type" value="Genomic_DNA"/>
</dbReference>
<gene>
    <name evidence="2" type="ORF">DEW08_18375</name>
</gene>
<protein>
    <recommendedName>
        <fullName evidence="1">DUF2249 domain-containing protein</fullName>
    </recommendedName>
</protein>
<dbReference type="RefSeq" id="WP_109330008.1">
    <property type="nucleotide sequence ID" value="NZ_CP029354.1"/>
</dbReference>
<reference evidence="3" key="1">
    <citation type="submission" date="2018-05" db="EMBL/GenBank/DDBJ databases">
        <title>Azospirillum thermophila sp. nov., a novel isolated from hot spring.</title>
        <authorList>
            <person name="Zhao Z."/>
        </authorList>
    </citation>
    <scope>NUCLEOTIDE SEQUENCE [LARGE SCALE GENOMIC DNA]</scope>
    <source>
        <strain evidence="3">CFH 70021</strain>
    </source>
</reference>
<dbReference type="AlphaFoldDB" id="A0A2S2CUD5"/>
<dbReference type="KEGG" id="azz:DEW08_18375"/>
<keyword evidence="3" id="KW-1185">Reference proteome</keyword>
<organism evidence="2 3">
    <name type="scientific">Azospirillum thermophilum</name>
    <dbReference type="NCBI Taxonomy" id="2202148"/>
    <lineage>
        <taxon>Bacteria</taxon>
        <taxon>Pseudomonadati</taxon>
        <taxon>Pseudomonadota</taxon>
        <taxon>Alphaproteobacteria</taxon>
        <taxon>Rhodospirillales</taxon>
        <taxon>Azospirillaceae</taxon>
        <taxon>Azospirillum</taxon>
    </lineage>
</organism>
<feature type="domain" description="DUF2249" evidence="1">
    <location>
        <begin position="16"/>
        <end position="85"/>
    </location>
</feature>
<proteinExistence type="predicted"/>
<evidence type="ECO:0000313" key="3">
    <source>
        <dbReference type="Proteomes" id="UP000245629"/>
    </source>
</evidence>
<dbReference type="Proteomes" id="UP000245629">
    <property type="component" value="Chromosome 3"/>
</dbReference>
<dbReference type="InterPro" id="IPR018720">
    <property type="entry name" value="DUF2249"/>
</dbReference>
<dbReference type="OrthoDB" id="8451629at2"/>
<evidence type="ECO:0000259" key="1">
    <source>
        <dbReference type="Pfam" id="PF10006"/>
    </source>
</evidence>